<keyword evidence="6" id="KW-0906">Nuclear pore complex</keyword>
<gene>
    <name evidence="9" type="ORF">AC631_01277</name>
</gene>
<dbReference type="GO" id="GO:0006606">
    <property type="term" value="P:protein import into nucleus"/>
    <property type="evidence" value="ECO:0007669"/>
    <property type="project" value="TreeGrafter"/>
</dbReference>
<dbReference type="GeneID" id="26838286"/>
<keyword evidence="8" id="KW-0175">Coiled coil</keyword>
<evidence type="ECO:0000313" key="10">
    <source>
        <dbReference type="Proteomes" id="UP000054251"/>
    </source>
</evidence>
<dbReference type="EMBL" id="LMYN01000017">
    <property type="protein sequence ID" value="KSA02912.1"/>
    <property type="molecule type" value="Genomic_DNA"/>
</dbReference>
<evidence type="ECO:0000256" key="7">
    <source>
        <dbReference type="ARBA" id="ARBA00023242"/>
    </source>
</evidence>
<proteinExistence type="predicted"/>
<keyword evidence="7" id="KW-0539">Nucleus</keyword>
<keyword evidence="10" id="KW-1185">Reference proteome</keyword>
<evidence type="ECO:0000256" key="6">
    <source>
        <dbReference type="ARBA" id="ARBA00023132"/>
    </source>
</evidence>
<dbReference type="Proteomes" id="UP000054251">
    <property type="component" value="Unassembled WGS sequence"/>
</dbReference>
<keyword evidence="4" id="KW-0653">Protein transport</keyword>
<evidence type="ECO:0000256" key="1">
    <source>
        <dbReference type="ARBA" id="ARBA00004567"/>
    </source>
</evidence>
<comment type="caution">
    <text evidence="9">The sequence shown here is derived from an EMBL/GenBank/DDBJ whole genome shotgun (WGS) entry which is preliminary data.</text>
</comment>
<dbReference type="OrthoDB" id="341482at2759"/>
<evidence type="ECO:0000313" key="9">
    <source>
        <dbReference type="EMBL" id="KSA02912.1"/>
    </source>
</evidence>
<dbReference type="GO" id="GO:0000055">
    <property type="term" value="P:ribosomal large subunit export from nucleus"/>
    <property type="evidence" value="ECO:0007669"/>
    <property type="project" value="InterPro"/>
</dbReference>
<dbReference type="RefSeq" id="XP_015469014.1">
    <property type="nucleotide sequence ID" value="XM_015610107.1"/>
</dbReference>
<dbReference type="AlphaFoldDB" id="A0A0V1Q348"/>
<dbReference type="PANTHER" id="PTHR13257">
    <property type="entry name" value="NUCLEOPORIN NUP84-RELATED"/>
    <property type="match status" value="1"/>
</dbReference>
<evidence type="ECO:0000256" key="3">
    <source>
        <dbReference type="ARBA" id="ARBA00022816"/>
    </source>
</evidence>
<accession>A0A0V1Q348</accession>
<dbReference type="InterPro" id="IPR037700">
    <property type="entry name" value="NUP88/NUP82"/>
</dbReference>
<keyword evidence="2" id="KW-0813">Transport</keyword>
<name>A0A0V1Q348_9ASCO</name>
<evidence type="ECO:0000256" key="8">
    <source>
        <dbReference type="SAM" id="Coils"/>
    </source>
</evidence>
<evidence type="ECO:0000256" key="5">
    <source>
        <dbReference type="ARBA" id="ARBA00023010"/>
    </source>
</evidence>
<evidence type="ECO:0000256" key="2">
    <source>
        <dbReference type="ARBA" id="ARBA00022448"/>
    </source>
</evidence>
<sequence length="838" mass="93943">MVGTDEAEKFISGITQQQIFHTFLESLSVDGESKLVSQNKLVCRNNLDLFFANENLVRCCTINPEYTNFRLLDNKYDDFKIRSLEMNSLGSLMAIIGDTELVVVSLPTSLTSSNSSLLQVKSYKIHGIEGQIKKVVWQSIVANDCCFVVLNDKSQIKSYDLSLSSHEPQLSIDLNKENAFKGETALSISFGSEANLSGSLTLYVAASSSNVFAIYPFIHKQGSIATTKTNVQDLLDESASLITAIQGKFPSTDLVQSSNQNGLNHTSMQQYAYISSLSKQFETSLTPRKEYRHLLSANPLELSVLTQELPSNFSPVVQGPVTIVKDKTLKDLACIASNNSISILAAISISKSNETYLSYHSQLKPLIMQFENNDESLGNENVTPVKNSQIEANKSESINKKGYIRPKKGFGYIDEVELTNEEEEESIPHTNSKEAETKNHEAEILFWKDEFTELSTLAIDQLPIGASENVSLNSLNSEQSKVSIKIGNNIIYFDCGRWCEELVLDISNGHTPQNLSAVSNYTLVAEGAQEISSLALIKDTMNEAGDFLIILKKNKDNNLEVKQVSESTASTQKSEIIDIDTIIDKVNHESILIKEPFDELLSELDILKRVNPETLSKSLSMNKDLLGAPVYGTNTEMLKNLNYLSTETIQQISKFTSFAIHLNLRVTTQIDELKSQIDNLQRIQKIGLDKGTLDSKNKKANDLISKQKRIDERIDKLQKKIFNAIQKMRYSKSLPLSDAEKLWFKEINSVNAQISHDTNDTKCLNSVVENMSSQVSKIIKSVKEGEQQPEETQEFDDKLKNLQEHQNILKLKQWLQEENELIVLAKDKLDESLEQLRL</sequence>
<dbReference type="PANTHER" id="PTHR13257:SF0">
    <property type="entry name" value="NUCLEAR PORE COMPLEX PROTEIN NUP88"/>
    <property type="match status" value="1"/>
</dbReference>
<comment type="subcellular location">
    <subcellularLocation>
        <location evidence="1">Nucleus</location>
        <location evidence="1">Nuclear pore complex</location>
    </subcellularLocation>
</comment>
<keyword evidence="3" id="KW-0509">mRNA transport</keyword>
<feature type="coiled-coil region" evidence="8">
    <location>
        <begin position="663"/>
        <end position="720"/>
    </location>
</feature>
<dbReference type="GO" id="GO:0005643">
    <property type="term" value="C:nuclear pore"/>
    <property type="evidence" value="ECO:0007669"/>
    <property type="project" value="UniProtKB-SubCell"/>
</dbReference>
<dbReference type="GO" id="GO:0017056">
    <property type="term" value="F:structural constituent of nuclear pore"/>
    <property type="evidence" value="ECO:0007669"/>
    <property type="project" value="InterPro"/>
</dbReference>
<dbReference type="GO" id="GO:0006406">
    <property type="term" value="P:mRNA export from nucleus"/>
    <property type="evidence" value="ECO:0007669"/>
    <property type="project" value="TreeGrafter"/>
</dbReference>
<evidence type="ECO:0000256" key="4">
    <source>
        <dbReference type="ARBA" id="ARBA00022927"/>
    </source>
</evidence>
<protein>
    <submittedName>
        <fullName evidence="9">Uncharacterized protein</fullName>
    </submittedName>
</protein>
<reference evidence="9 10" key="1">
    <citation type="submission" date="2015-11" db="EMBL/GenBank/DDBJ databases">
        <title>The genome of Debaryomyces fabryi.</title>
        <authorList>
            <person name="Tafer H."/>
            <person name="Lopandic K."/>
        </authorList>
    </citation>
    <scope>NUCLEOTIDE SEQUENCE [LARGE SCALE GENOMIC DNA]</scope>
    <source>
        <strain evidence="9 10">CBS 789</strain>
    </source>
</reference>
<dbReference type="GO" id="GO:0000056">
    <property type="term" value="P:ribosomal small subunit export from nucleus"/>
    <property type="evidence" value="ECO:0007669"/>
    <property type="project" value="InterPro"/>
</dbReference>
<organism evidence="9 10">
    <name type="scientific">Debaryomyces fabryi</name>
    <dbReference type="NCBI Taxonomy" id="58627"/>
    <lineage>
        <taxon>Eukaryota</taxon>
        <taxon>Fungi</taxon>
        <taxon>Dikarya</taxon>
        <taxon>Ascomycota</taxon>
        <taxon>Saccharomycotina</taxon>
        <taxon>Pichiomycetes</taxon>
        <taxon>Debaryomycetaceae</taxon>
        <taxon>Debaryomyces</taxon>
    </lineage>
</organism>
<keyword evidence="5" id="KW-0811">Translocation</keyword>